<sequence length="1306" mass="139967">MLICLSVSVAFAQATNTGTVTGTVTDQSGAVVPEATVILTDTSTNAERTTVTSHTGQYVFVNVGPGSYNITASKTGFEIAKLSGQTVQVGTQSTANFKLTVGSAQQTVEVQAAGTDLQTLNATVGSTVEQEAIAQLPSLLHDAGTFTTLQVGVSPDGSVAGTVVDQSTFSLDGGNNTNDMDGSMSVYTGSFAGDPTGIANQNRNVAAGATGVLPTPSDSVEEFKVNATNQTADFNNSAGAQVEVVTKRGTNRWHGTGYEYYLDNNFSANTWDNNDPANYTPPPDYHYSKFGFGAGGPILPHFIGGKTYLFALYQGYRYPNSEVYRRPVPSPNMRNGIVSFGGVTYDLAALDPRHIGINPVVQQMWNKYEPAGTPGCPHIPSATCDGVNEYEFTGTLALPTKDNFLVGRLDHDFGDKWHFMTSYRYYKLVQASTSQIDIGGFFKGDTLGKPTSVASRPQQPWYYVAGLTTNITTKLTNDFHYSYLRNYWSWSDQNAPPQIAGLGGALEPFGETGSPLAPFNVNTQNVRTRFWDGQDQFYRDDLTLVKGNHLITFGGQYQHNYNFHQRSDNGGGINFTPTYQLGQSGGTGVGNLDLSGPGDLEANGYPSGSKAGRVAAAALGIVTAAQVAYTRQGPTLALNPPLTHAFDQSTIPYYNVYFSDTWHMKPSFTLSYGMGWTLEMPPTEASGKQTVLVDAADEPVKTLDYLTQKKAAALKGQVYNPELGFALVGNVGNGNKYPYNPFYGSFSPRVGVAWNPHFAEDSIGSKIFGHEGTVIRGGYGRVYGRLNGVDLVLVPLLGVGLIQPVQCTQALASGQCGPANPTGTTAFRIGVDGNTAPLAPASPTLPQPVYPGYNNSESSAAEGLDPNFRPNVSDTFDFTIQRQINRNNTLEVGYIGRIIKHEYQPVDLNVVPYMMVQGGQDFKTAYANLEKALGCDQSTAACNNATMPSSVTPQPFFETALAGSTYCNGYASCTAAVMANEFGNLQTQAVWSLWSDLDNGIFNFNATQGPSMMNNGVVNAAINHPAIASSGLALNASIGYGNYNGAFITLTTQNFHGLLMHNNFTFSKALGTGAFVQATSEYTPNDAFDLSKMYGVQAFNRKFVYNSYMVYQPTIFKGQQGILGRVAGGWSFAPIFTAGSGEPVYCDTQTDGQSFGSSDANNYFSNEQCVFTSKYNGGNSSHYNVAGSNGVGTATAGTGNRAVNLFANPEAVWDQVRAPILGIDAKNPGVGPIVGTPYWNVDMSVEKSVKVWESVALKFSVIFTNVFNHDVLADPAMTLYDSSTWGAQTSQANSPRKMEFGMRASF</sequence>
<reference evidence="2" key="1">
    <citation type="submission" date="2023-03" db="EMBL/GenBank/DDBJ databases">
        <title>Edaphobacter sp.</title>
        <authorList>
            <person name="Huber K.J."/>
            <person name="Papendorf J."/>
            <person name="Pilke C."/>
            <person name="Bunk B."/>
            <person name="Sproeer C."/>
            <person name="Pester M."/>
        </authorList>
    </citation>
    <scope>NUCLEOTIDE SEQUENCE</scope>
    <source>
        <strain evidence="2">DSM 110680</strain>
    </source>
</reference>
<dbReference type="Gene3D" id="2.60.40.1120">
    <property type="entry name" value="Carboxypeptidase-like, regulatory domain"/>
    <property type="match status" value="1"/>
</dbReference>
<evidence type="ECO:0000259" key="1">
    <source>
        <dbReference type="Pfam" id="PF25183"/>
    </source>
</evidence>
<keyword evidence="2" id="KW-0378">Hydrolase</keyword>
<gene>
    <name evidence="2" type="ORF">P8935_17525</name>
</gene>
<organism evidence="2">
    <name type="scientific">Telmatobacter sp. DSM 110680</name>
    <dbReference type="NCBI Taxonomy" id="3036704"/>
    <lineage>
        <taxon>Bacteria</taxon>
        <taxon>Pseudomonadati</taxon>
        <taxon>Acidobacteriota</taxon>
        <taxon>Terriglobia</taxon>
        <taxon>Terriglobales</taxon>
        <taxon>Acidobacteriaceae</taxon>
        <taxon>Telmatobacter</taxon>
    </lineage>
</organism>
<dbReference type="GO" id="GO:0004180">
    <property type="term" value="F:carboxypeptidase activity"/>
    <property type="evidence" value="ECO:0007669"/>
    <property type="project" value="UniProtKB-KW"/>
</dbReference>
<dbReference type="Pfam" id="PF13620">
    <property type="entry name" value="CarboxypepD_reg"/>
    <property type="match status" value="1"/>
</dbReference>
<dbReference type="RefSeq" id="WP_348261590.1">
    <property type="nucleotide sequence ID" value="NZ_CP121196.1"/>
</dbReference>
<evidence type="ECO:0000313" key="2">
    <source>
        <dbReference type="EMBL" id="XBH16361.1"/>
    </source>
</evidence>
<dbReference type="Pfam" id="PF25183">
    <property type="entry name" value="OMP_b-brl_4"/>
    <property type="match status" value="1"/>
</dbReference>
<dbReference type="InterPro" id="IPR008969">
    <property type="entry name" value="CarboxyPept-like_regulatory"/>
</dbReference>
<name>A0AAU7DG55_9BACT</name>
<keyword evidence="2" id="KW-0121">Carboxypeptidase</keyword>
<dbReference type="EMBL" id="CP121196">
    <property type="protein sequence ID" value="XBH16361.1"/>
    <property type="molecule type" value="Genomic_DNA"/>
</dbReference>
<dbReference type="InterPro" id="IPR057601">
    <property type="entry name" value="Oar-like_b-barrel"/>
</dbReference>
<protein>
    <submittedName>
        <fullName evidence="2">Carboxypeptidase-like regulatory domain-containing protein</fullName>
    </submittedName>
</protein>
<dbReference type="SUPFAM" id="SSF49464">
    <property type="entry name" value="Carboxypeptidase regulatory domain-like"/>
    <property type="match status" value="1"/>
</dbReference>
<proteinExistence type="predicted"/>
<feature type="domain" description="TonB-dependent transporter Oar-like beta-barrel" evidence="1">
    <location>
        <begin position="245"/>
        <end position="1298"/>
    </location>
</feature>
<dbReference type="SUPFAM" id="SSF56935">
    <property type="entry name" value="Porins"/>
    <property type="match status" value="1"/>
</dbReference>
<keyword evidence="2" id="KW-0645">Protease</keyword>
<accession>A0AAU7DG55</accession>